<keyword evidence="3" id="KW-0560">Oxidoreductase</keyword>
<dbReference type="SUPFAM" id="SSF51735">
    <property type="entry name" value="NAD(P)-binding Rossmann-fold domains"/>
    <property type="match status" value="1"/>
</dbReference>
<dbReference type="GO" id="GO:0016491">
    <property type="term" value="F:oxidoreductase activity"/>
    <property type="evidence" value="ECO:0007669"/>
    <property type="project" value="UniProtKB-KW"/>
</dbReference>
<dbReference type="GO" id="GO:0008206">
    <property type="term" value="P:bile acid metabolic process"/>
    <property type="evidence" value="ECO:0007669"/>
    <property type="project" value="UniProtKB-ARBA"/>
</dbReference>
<reference evidence="5 6" key="1">
    <citation type="submission" date="2017-07" db="EMBL/GenBank/DDBJ databases">
        <title>Isolation and whole genome analysis of endospore-forming bacteria from heroin.</title>
        <authorList>
            <person name="Kalinowski J."/>
            <person name="Ahrens B."/>
            <person name="Al-Dilaimi A."/>
            <person name="Winkler A."/>
            <person name="Wibberg D."/>
            <person name="Schleenbecker U."/>
            <person name="Ruckert C."/>
            <person name="Wolfel R."/>
            <person name="Grass G."/>
        </authorList>
    </citation>
    <scope>NUCLEOTIDE SEQUENCE [LARGE SCALE GENOMIC DNA]</scope>
    <source>
        <strain evidence="5 6">7539</strain>
    </source>
</reference>
<protein>
    <submittedName>
        <fullName evidence="5">Short-chain dehydrogenase</fullName>
    </submittedName>
</protein>
<feature type="region of interest" description="Disordered" evidence="4">
    <location>
        <begin position="250"/>
        <end position="272"/>
    </location>
</feature>
<dbReference type="PRINTS" id="PR00081">
    <property type="entry name" value="GDHRDH"/>
</dbReference>
<dbReference type="PANTHER" id="PTHR43639">
    <property type="entry name" value="OXIDOREDUCTASE, SHORT-CHAIN DEHYDROGENASE/REDUCTASE FAMILY (AFU_ORTHOLOGUE AFUA_5G02870)"/>
    <property type="match status" value="1"/>
</dbReference>
<dbReference type="Gene3D" id="3.40.50.720">
    <property type="entry name" value="NAD(P)-binding Rossmann-like Domain"/>
    <property type="match status" value="1"/>
</dbReference>
<accession>A0A268NV50</accession>
<dbReference type="PANTHER" id="PTHR43639:SF1">
    <property type="entry name" value="SHORT-CHAIN DEHYDROGENASE_REDUCTASE FAMILY PROTEIN"/>
    <property type="match status" value="1"/>
</dbReference>
<evidence type="ECO:0000313" key="6">
    <source>
        <dbReference type="Proteomes" id="UP000216207"/>
    </source>
</evidence>
<evidence type="ECO:0000313" key="5">
    <source>
        <dbReference type="EMBL" id="PAE87366.1"/>
    </source>
</evidence>
<dbReference type="CDD" id="cd05233">
    <property type="entry name" value="SDR_c"/>
    <property type="match status" value="1"/>
</dbReference>
<dbReference type="EMBL" id="NPCC01000034">
    <property type="protein sequence ID" value="PAE87366.1"/>
    <property type="molecule type" value="Genomic_DNA"/>
</dbReference>
<dbReference type="Pfam" id="PF13561">
    <property type="entry name" value="adh_short_C2"/>
    <property type="match status" value="1"/>
</dbReference>
<dbReference type="InterPro" id="IPR020904">
    <property type="entry name" value="Sc_DH/Rdtase_CS"/>
</dbReference>
<name>A0A268NV50_SHOCL</name>
<dbReference type="Proteomes" id="UP000216207">
    <property type="component" value="Unassembled WGS sequence"/>
</dbReference>
<comment type="similarity">
    <text evidence="1">Belongs to the short-chain dehydrogenases/reductases (SDR) family.</text>
</comment>
<dbReference type="InterPro" id="IPR002347">
    <property type="entry name" value="SDR_fam"/>
</dbReference>
<organism evidence="5 6">
    <name type="scientific">Shouchella clausii</name>
    <name type="common">Alkalihalobacillus clausii</name>
    <dbReference type="NCBI Taxonomy" id="79880"/>
    <lineage>
        <taxon>Bacteria</taxon>
        <taxon>Bacillati</taxon>
        <taxon>Bacillota</taxon>
        <taxon>Bacilli</taxon>
        <taxon>Bacillales</taxon>
        <taxon>Bacillaceae</taxon>
        <taxon>Shouchella</taxon>
    </lineage>
</organism>
<sequence>MRHSVVVTGGGRGIGRMIAEQLLANPDCNVVVIEFDPDALTWMDGHRASGSRLIPVIGDASDVEVAEKALRLAAELGRVTGWVNNAAVFRDAAIHSASASEILELIGMNFRPVVVGCQAAIRHFLSVSTDGAIVNVSSHQAQRAVPGALPYSTAKAAIEGLTRALAVDYGSRGIRVNAVALGSITTERYERFLSEKSDSEVAQIEWDMARMHPLGRVGKPEEVAYAVSFLLSKEASFINGAILPVDGGRSVLGPDPEARSPVEIEQNTREDG</sequence>
<gene>
    <name evidence="5" type="ORF">CHH72_18060</name>
</gene>
<evidence type="ECO:0000256" key="3">
    <source>
        <dbReference type="ARBA" id="ARBA00023002"/>
    </source>
</evidence>
<evidence type="ECO:0000256" key="4">
    <source>
        <dbReference type="SAM" id="MobiDB-lite"/>
    </source>
</evidence>
<evidence type="ECO:0000256" key="1">
    <source>
        <dbReference type="ARBA" id="ARBA00006484"/>
    </source>
</evidence>
<dbReference type="InterPro" id="IPR036291">
    <property type="entry name" value="NAD(P)-bd_dom_sf"/>
</dbReference>
<evidence type="ECO:0000256" key="2">
    <source>
        <dbReference type="ARBA" id="ARBA00011881"/>
    </source>
</evidence>
<feature type="compositionally biased region" description="Basic and acidic residues" evidence="4">
    <location>
        <begin position="256"/>
        <end position="272"/>
    </location>
</feature>
<dbReference type="RefSeq" id="WP_095327163.1">
    <property type="nucleotide sequence ID" value="NZ_NPCC01000034.1"/>
</dbReference>
<comment type="caution">
    <text evidence="5">The sequence shown here is derived from an EMBL/GenBank/DDBJ whole genome shotgun (WGS) entry which is preliminary data.</text>
</comment>
<comment type="subunit">
    <text evidence="2">Homotetramer.</text>
</comment>
<proteinExistence type="inferred from homology"/>
<dbReference type="AlphaFoldDB" id="A0A268NV50"/>
<dbReference type="PRINTS" id="PR00080">
    <property type="entry name" value="SDRFAMILY"/>
</dbReference>
<dbReference type="FunFam" id="3.40.50.720:FF:000084">
    <property type="entry name" value="Short-chain dehydrogenase reductase"/>
    <property type="match status" value="1"/>
</dbReference>
<dbReference type="PROSITE" id="PS00061">
    <property type="entry name" value="ADH_SHORT"/>
    <property type="match status" value="1"/>
</dbReference>